<dbReference type="EMBL" id="CP034951">
    <property type="protein sequence ID" value="QAA81718.1"/>
    <property type="molecule type" value="Genomic_DNA"/>
</dbReference>
<dbReference type="PANTHER" id="PTHR35810:SF1">
    <property type="entry name" value="CYTOPLASMIC PROTEIN"/>
    <property type="match status" value="1"/>
</dbReference>
<dbReference type="KEGG" id="aev:EI546_08265"/>
<evidence type="ECO:0000313" key="2">
    <source>
        <dbReference type="Proteomes" id="UP000285517"/>
    </source>
</evidence>
<dbReference type="RefSeq" id="WP_128250099.1">
    <property type="nucleotide sequence ID" value="NZ_CP034951.1"/>
</dbReference>
<organism evidence="1 2">
    <name type="scientific">Aequorivita ciconiae</name>
    <dbReference type="NCBI Taxonomy" id="2494375"/>
    <lineage>
        <taxon>Bacteria</taxon>
        <taxon>Pseudomonadati</taxon>
        <taxon>Bacteroidota</taxon>
        <taxon>Flavobacteriia</taxon>
        <taxon>Flavobacteriales</taxon>
        <taxon>Flavobacteriaceae</taxon>
        <taxon>Aequorivita</taxon>
    </lineage>
</organism>
<gene>
    <name evidence="1" type="ORF">EI546_08265</name>
</gene>
<dbReference type="AlphaFoldDB" id="A0A410G354"/>
<protein>
    <submittedName>
        <fullName evidence="1">Uncharacterized protein</fullName>
    </submittedName>
</protein>
<reference evidence="1 2" key="1">
    <citation type="submission" date="2019-01" db="EMBL/GenBank/DDBJ databases">
        <title>Complete genome sequencing of Aequorivita sp. H23M31.</title>
        <authorList>
            <person name="Bae J.-W."/>
        </authorList>
    </citation>
    <scope>NUCLEOTIDE SEQUENCE [LARGE SCALE GENOMIC DNA]</scope>
    <source>
        <strain evidence="1 2">H23M31</strain>
    </source>
</reference>
<accession>A0A410G354</accession>
<dbReference type="Proteomes" id="UP000285517">
    <property type="component" value="Chromosome"/>
</dbReference>
<name>A0A410G354_9FLAO</name>
<proteinExistence type="predicted"/>
<dbReference type="PANTHER" id="PTHR35810">
    <property type="entry name" value="CYTOPLASMIC PROTEIN-RELATED"/>
    <property type="match status" value="1"/>
</dbReference>
<keyword evidence="2" id="KW-1185">Reference proteome</keyword>
<evidence type="ECO:0000313" key="1">
    <source>
        <dbReference type="EMBL" id="QAA81718.1"/>
    </source>
</evidence>
<sequence>MDVQVKFEKETGWLSLNQISELFDKDKSVISRHIKNVFKVGELERNSVIAKNATVLIIEIQDFSEKKQLMGNPKQFVY</sequence>
<dbReference type="OrthoDB" id="9802752at2"/>